<feature type="compositionally biased region" description="Basic and acidic residues" evidence="1">
    <location>
        <begin position="23"/>
        <end position="40"/>
    </location>
</feature>
<sequence>MSTGRSETSCSPSPAWSGGSSRAPEETPGDRDDGSRSRLNQDHAPLHVYGVIDLARAPGLYEHVARLAPQGSRCLYEGRLDPRVVRVCPHVVELAEHDPLSDLWRHEGWGRSWGLLMQSRASLQAVRRRLRHFTQAKLPGGQGPVLFRFWDPRVFRVYFPLVEPEQLGEWFRDIDAYIVEDEAGAGLTRFSLDGGRLVTQAGPRPGPRHGEAPS</sequence>
<gene>
    <name evidence="3" type="ORF">C1707_02125</name>
    <name evidence="4" type="ORF">CFHF_04045</name>
</gene>
<dbReference type="Pfam" id="PF13503">
    <property type="entry name" value="DUF4123"/>
    <property type="match status" value="1"/>
</dbReference>
<evidence type="ECO:0000256" key="1">
    <source>
        <dbReference type="SAM" id="MobiDB-lite"/>
    </source>
</evidence>
<feature type="domain" description="DUF4123" evidence="2">
    <location>
        <begin position="49"/>
        <end position="167"/>
    </location>
</feature>
<reference evidence="3 6" key="2">
    <citation type="submission" date="2018-01" db="EMBL/GenBank/DDBJ databases">
        <title>Complete genome sequence of Caulobacter flavus RHGG3.</title>
        <authorList>
            <person name="Yang E."/>
        </authorList>
    </citation>
    <scope>NUCLEOTIDE SEQUENCE [LARGE SCALE GENOMIC DNA]</scope>
    <source>
        <strain evidence="3 6">RHGG3</strain>
    </source>
</reference>
<evidence type="ECO:0000313" key="5">
    <source>
        <dbReference type="Proteomes" id="UP000234483"/>
    </source>
</evidence>
<dbReference type="Proteomes" id="UP000234483">
    <property type="component" value="Unassembled WGS sequence"/>
</dbReference>
<name>A0A2N5CZD5_9CAUL</name>
<proteinExistence type="predicted"/>
<evidence type="ECO:0000313" key="6">
    <source>
        <dbReference type="Proteomes" id="UP000281192"/>
    </source>
</evidence>
<evidence type="ECO:0000313" key="4">
    <source>
        <dbReference type="EMBL" id="PLR19188.1"/>
    </source>
</evidence>
<keyword evidence="6" id="KW-1185">Reference proteome</keyword>
<evidence type="ECO:0000259" key="2">
    <source>
        <dbReference type="Pfam" id="PF13503"/>
    </source>
</evidence>
<dbReference type="Proteomes" id="UP000281192">
    <property type="component" value="Chromosome"/>
</dbReference>
<dbReference type="OrthoDB" id="6431152at2"/>
<protein>
    <recommendedName>
        <fullName evidence="2">DUF4123 domain-containing protein</fullName>
    </recommendedName>
</protein>
<dbReference type="KEGG" id="cfh:C1707_02125"/>
<dbReference type="AlphaFoldDB" id="A0A2N5CZD5"/>
<reference evidence="4 5" key="1">
    <citation type="submission" date="2017-12" db="EMBL/GenBank/DDBJ databases">
        <title>The genome sequence of Caulobacter flavus CGMCC1 15093.</title>
        <authorList>
            <person name="Gao J."/>
            <person name="Mao X."/>
            <person name="Sun J."/>
        </authorList>
    </citation>
    <scope>NUCLEOTIDE SEQUENCE [LARGE SCALE GENOMIC DNA]</scope>
    <source>
        <strain evidence="4 5">CGMCC1 15093</strain>
    </source>
</reference>
<organism evidence="4 5">
    <name type="scientific">Caulobacter flavus</name>
    <dbReference type="NCBI Taxonomy" id="1679497"/>
    <lineage>
        <taxon>Bacteria</taxon>
        <taxon>Pseudomonadati</taxon>
        <taxon>Pseudomonadota</taxon>
        <taxon>Alphaproteobacteria</taxon>
        <taxon>Caulobacterales</taxon>
        <taxon>Caulobacteraceae</taxon>
        <taxon>Caulobacter</taxon>
    </lineage>
</organism>
<evidence type="ECO:0000313" key="3">
    <source>
        <dbReference type="EMBL" id="AYV45132.1"/>
    </source>
</evidence>
<feature type="region of interest" description="Disordered" evidence="1">
    <location>
        <begin position="1"/>
        <end position="40"/>
    </location>
</feature>
<feature type="compositionally biased region" description="Polar residues" evidence="1">
    <location>
        <begin position="1"/>
        <end position="20"/>
    </location>
</feature>
<dbReference type="EMBL" id="CP026100">
    <property type="protein sequence ID" value="AYV45132.1"/>
    <property type="molecule type" value="Genomic_DNA"/>
</dbReference>
<dbReference type="EMBL" id="PJRQ01000008">
    <property type="protein sequence ID" value="PLR19188.1"/>
    <property type="molecule type" value="Genomic_DNA"/>
</dbReference>
<dbReference type="InterPro" id="IPR025391">
    <property type="entry name" value="DUF4123"/>
</dbReference>
<accession>A0A2N5CZD5</accession>